<keyword evidence="2" id="KW-1133">Transmembrane helix</keyword>
<accession>A0A4Y7JW62</accession>
<dbReference type="AlphaFoldDB" id="A0A4Y7JW62"/>
<dbReference type="Gene3D" id="3.30.2230.10">
    <property type="entry name" value="DUSP-like"/>
    <property type="match status" value="1"/>
</dbReference>
<name>A0A4Y7JW62_PAPSO</name>
<evidence type="ECO:0000256" key="1">
    <source>
        <dbReference type="SAM" id="MobiDB-lite"/>
    </source>
</evidence>
<dbReference type="PROSITE" id="PS51283">
    <property type="entry name" value="DUSP"/>
    <property type="match status" value="1"/>
</dbReference>
<keyword evidence="2" id="KW-0472">Membrane</keyword>
<keyword evidence="5" id="KW-1185">Reference proteome</keyword>
<dbReference type="GO" id="GO:0004843">
    <property type="term" value="F:cysteine-type deubiquitinase activity"/>
    <property type="evidence" value="ECO:0007669"/>
    <property type="project" value="InterPro"/>
</dbReference>
<protein>
    <recommendedName>
        <fullName evidence="3">DUSP domain-containing protein</fullName>
    </recommendedName>
</protein>
<feature type="domain" description="DUSP" evidence="3">
    <location>
        <begin position="162"/>
        <end position="287"/>
    </location>
</feature>
<dbReference type="EMBL" id="CM010720">
    <property type="protein sequence ID" value="RZC64292.1"/>
    <property type="molecule type" value="Genomic_DNA"/>
</dbReference>
<dbReference type="STRING" id="3469.A0A4Y7JW62"/>
<sequence>MKRLSERAFTMLLSKYGDGPTLSSGDHCIHCPSDGVKTMIRADDCMDRRSPFKEIVDASPAGKTLKGTLYYVSRNWLLQWSLRRNVNFPSEADIGPTTSIRCPHGELVPEQAAGAKRVLIPEDLCLFLYEQSNKLKPEDPLACSTFPSDAETCGICSVELNNAKLKERQNHNKLLQGNNDSLSPGSKYYLVPSWWLSKWKSYITASGKMVSSPAAARPDPLEGVIDSLVCSKHSRLLERPPIVICKRGHIFQKPYTTDGLTLISENDWKFFCEDWQGANSKCVSAEFEFSGADAKKLIGSSEEVPISEAKLNASNDEVEPRQPTIKTYPTICEECIGERERRELMQKSSYCNEEISVVPVRGIEDPRSVLEASWAVSEPDSHTSKCLTNLNGDVLEADNSSPALIDNTSVPCSHGQGAWTTLLFKAHGTTTVGLQHPNFGVVVGADGKTSCIQTLTLGELDQCKINHFGGGGGVDQFKMSGAWAGEVERCEEISAQVHQLVDDATNEADKVKFIRERLMALDGEWGYIFGEIEKKAYYLLLYYVNPIIFIIVAYFYIGKLTLEEAIDWVERALVYAALMDHFSGGISCIHAMGINGYTETRTEGILTTLRKRHKSYFKERRALYKKYDFGWTVCEFGKLTKKSKVRWINAKKLFISPCQWMFYEKKKSDYWDESESDTSGIEHDEDEPSPKRKKPAADGD</sequence>
<evidence type="ECO:0000313" key="4">
    <source>
        <dbReference type="EMBL" id="RZC64292.1"/>
    </source>
</evidence>
<dbReference type="Gramene" id="RZC64292">
    <property type="protein sequence ID" value="RZC64292"/>
    <property type="gene ID" value="C5167_007977"/>
</dbReference>
<feature type="transmembrane region" description="Helical" evidence="2">
    <location>
        <begin position="536"/>
        <end position="557"/>
    </location>
</feature>
<dbReference type="Proteomes" id="UP000316621">
    <property type="component" value="Chromosome 6"/>
</dbReference>
<evidence type="ECO:0000256" key="2">
    <source>
        <dbReference type="SAM" id="Phobius"/>
    </source>
</evidence>
<organism evidence="4 5">
    <name type="scientific">Papaver somniferum</name>
    <name type="common">Opium poppy</name>
    <dbReference type="NCBI Taxonomy" id="3469"/>
    <lineage>
        <taxon>Eukaryota</taxon>
        <taxon>Viridiplantae</taxon>
        <taxon>Streptophyta</taxon>
        <taxon>Embryophyta</taxon>
        <taxon>Tracheophyta</taxon>
        <taxon>Spermatophyta</taxon>
        <taxon>Magnoliopsida</taxon>
        <taxon>Ranunculales</taxon>
        <taxon>Papaveraceae</taxon>
        <taxon>Papaveroideae</taxon>
        <taxon>Papaver</taxon>
    </lineage>
</organism>
<dbReference type="InterPro" id="IPR006615">
    <property type="entry name" value="Pept_C19_DUSP"/>
</dbReference>
<feature type="region of interest" description="Disordered" evidence="1">
    <location>
        <begin position="669"/>
        <end position="700"/>
    </location>
</feature>
<dbReference type="SUPFAM" id="SSF143791">
    <property type="entry name" value="DUSP-like"/>
    <property type="match status" value="1"/>
</dbReference>
<keyword evidence="2" id="KW-0812">Transmembrane</keyword>
<evidence type="ECO:0000259" key="3">
    <source>
        <dbReference type="PROSITE" id="PS51283"/>
    </source>
</evidence>
<proteinExistence type="predicted"/>
<reference evidence="4 5" key="1">
    <citation type="journal article" date="2018" name="Science">
        <title>The opium poppy genome and morphinan production.</title>
        <authorList>
            <person name="Guo L."/>
            <person name="Winzer T."/>
            <person name="Yang X."/>
            <person name="Li Y."/>
            <person name="Ning Z."/>
            <person name="He Z."/>
            <person name="Teodor R."/>
            <person name="Lu Y."/>
            <person name="Bowser T.A."/>
            <person name="Graham I.A."/>
            <person name="Ye K."/>
        </authorList>
    </citation>
    <scope>NUCLEOTIDE SEQUENCE [LARGE SCALE GENOMIC DNA]</scope>
    <source>
        <strain evidence="5">cv. HN1</strain>
        <tissue evidence="4">Leaves</tissue>
    </source>
</reference>
<dbReference type="InterPro" id="IPR035927">
    <property type="entry name" value="DUSP-like_sf"/>
</dbReference>
<gene>
    <name evidence="4" type="ORF">C5167_007977</name>
</gene>
<evidence type="ECO:0000313" key="5">
    <source>
        <dbReference type="Proteomes" id="UP000316621"/>
    </source>
</evidence>